<protein>
    <recommendedName>
        <fullName evidence="1">Inner membrane protein YgaP-like transmembrane domain-containing protein</fullName>
    </recommendedName>
</protein>
<dbReference type="Proteomes" id="UP000199153">
    <property type="component" value="Unassembled WGS sequence"/>
</dbReference>
<sequence>MKENVGKQDQLIRSIAGPALIGVGYLALGGNKGKIEGLVSIVVGTLLTESAITKVCPVNYFFGIDSRKRKSPVKKIREALI</sequence>
<dbReference type="RefSeq" id="WP_139220654.1">
    <property type="nucleotide sequence ID" value="NZ_FOVL01000020.1"/>
</dbReference>
<dbReference type="AlphaFoldDB" id="A0A1I5CAC6"/>
<evidence type="ECO:0000313" key="3">
    <source>
        <dbReference type="Proteomes" id="UP000199153"/>
    </source>
</evidence>
<dbReference type="InterPro" id="IPR021309">
    <property type="entry name" value="YgaP-like_TM"/>
</dbReference>
<evidence type="ECO:0000313" key="2">
    <source>
        <dbReference type="EMBL" id="SFN83937.1"/>
    </source>
</evidence>
<reference evidence="2 3" key="1">
    <citation type="submission" date="2016-10" db="EMBL/GenBank/DDBJ databases">
        <authorList>
            <person name="de Groot N.N."/>
        </authorList>
    </citation>
    <scope>NUCLEOTIDE SEQUENCE [LARGE SCALE GENOMIC DNA]</scope>
    <source>
        <strain evidence="2 3">DSM 17794</strain>
    </source>
</reference>
<dbReference type="Pfam" id="PF11127">
    <property type="entry name" value="YgaP-like_TM"/>
    <property type="match status" value="1"/>
</dbReference>
<keyword evidence="3" id="KW-1185">Reference proteome</keyword>
<organism evidence="2 3">
    <name type="scientific">Salegentibacter flavus</name>
    <dbReference type="NCBI Taxonomy" id="287099"/>
    <lineage>
        <taxon>Bacteria</taxon>
        <taxon>Pseudomonadati</taxon>
        <taxon>Bacteroidota</taxon>
        <taxon>Flavobacteriia</taxon>
        <taxon>Flavobacteriales</taxon>
        <taxon>Flavobacteriaceae</taxon>
        <taxon>Salegentibacter</taxon>
    </lineage>
</organism>
<evidence type="ECO:0000259" key="1">
    <source>
        <dbReference type="Pfam" id="PF11127"/>
    </source>
</evidence>
<feature type="domain" description="Inner membrane protein YgaP-like transmembrane" evidence="1">
    <location>
        <begin position="1"/>
        <end position="69"/>
    </location>
</feature>
<proteinExistence type="predicted"/>
<accession>A0A1I5CAC6</accession>
<dbReference type="EMBL" id="FOVL01000020">
    <property type="protein sequence ID" value="SFN83937.1"/>
    <property type="molecule type" value="Genomic_DNA"/>
</dbReference>
<name>A0A1I5CAC6_9FLAO</name>
<gene>
    <name evidence="2" type="ORF">SAMN05660413_02782</name>
</gene>
<dbReference type="OrthoDB" id="9804804at2"/>